<evidence type="ECO:0000256" key="6">
    <source>
        <dbReference type="ARBA" id="ARBA00023134"/>
    </source>
</evidence>
<feature type="domain" description="EngA-type G" evidence="11">
    <location>
        <begin position="3"/>
        <end position="167"/>
    </location>
</feature>
<reference evidence="13" key="1">
    <citation type="journal article" date="2019" name="Int. J. Syst. Evol. Microbiol.">
        <title>The Global Catalogue of Microorganisms (GCM) 10K type strain sequencing project: providing services to taxonomists for standard genome sequencing and annotation.</title>
        <authorList>
            <consortium name="The Broad Institute Genomics Platform"/>
            <consortium name="The Broad Institute Genome Sequencing Center for Infectious Disease"/>
            <person name="Wu L."/>
            <person name="Ma J."/>
        </authorList>
    </citation>
    <scope>NUCLEOTIDE SEQUENCE [LARGE SCALE GENOMIC DNA]</scope>
    <source>
        <strain evidence="13">NBRC 112502</strain>
    </source>
</reference>
<evidence type="ECO:0000313" key="13">
    <source>
        <dbReference type="Proteomes" id="UP001156641"/>
    </source>
</evidence>
<evidence type="ECO:0000259" key="11">
    <source>
        <dbReference type="PROSITE" id="PS51712"/>
    </source>
</evidence>
<feature type="binding site" evidence="8">
    <location>
        <begin position="185"/>
        <end position="192"/>
    </location>
    <ligand>
        <name>GTP</name>
        <dbReference type="ChEBI" id="CHEBI:37565"/>
        <label>2</label>
    </ligand>
</feature>
<evidence type="ECO:0000256" key="3">
    <source>
        <dbReference type="ARBA" id="ARBA00022517"/>
    </source>
</evidence>
<protein>
    <recommendedName>
        <fullName evidence="2 8">GTPase Der</fullName>
    </recommendedName>
    <alternativeName>
        <fullName evidence="7 8">GTP-binding protein EngA</fullName>
    </alternativeName>
</protein>
<dbReference type="HAMAP" id="MF_00195">
    <property type="entry name" value="GTPase_Der"/>
    <property type="match status" value="1"/>
</dbReference>
<comment type="subunit">
    <text evidence="8">Associates with the 50S ribosomal subunit.</text>
</comment>
<dbReference type="NCBIfam" id="TIGR00231">
    <property type="entry name" value="small_GTP"/>
    <property type="match status" value="2"/>
</dbReference>
<dbReference type="PRINTS" id="PR00326">
    <property type="entry name" value="GTP1OBG"/>
</dbReference>
<dbReference type="Gene3D" id="3.40.50.300">
    <property type="entry name" value="P-loop containing nucleotide triphosphate hydrolases"/>
    <property type="match status" value="2"/>
</dbReference>
<comment type="caution">
    <text evidence="12">The sequence shown here is derived from an EMBL/GenBank/DDBJ whole genome shotgun (WGS) entry which is preliminary data.</text>
</comment>
<dbReference type="PANTHER" id="PTHR43834:SF6">
    <property type="entry name" value="GTPASE DER"/>
    <property type="match status" value="1"/>
</dbReference>
<dbReference type="InterPro" id="IPR015946">
    <property type="entry name" value="KH_dom-like_a/b"/>
</dbReference>
<dbReference type="Pfam" id="PF01926">
    <property type="entry name" value="MMR_HSR1"/>
    <property type="match status" value="2"/>
</dbReference>
<dbReference type="InterPro" id="IPR032859">
    <property type="entry name" value="KH_dom-like"/>
</dbReference>
<evidence type="ECO:0000256" key="1">
    <source>
        <dbReference type="ARBA" id="ARBA00008279"/>
    </source>
</evidence>
<dbReference type="PIRSF" id="PIRSF006485">
    <property type="entry name" value="GTP-binding_EngA"/>
    <property type="match status" value="1"/>
</dbReference>
<sequence>MIPRVVITGRPNVGKSTLFNRLVGSRLALVADTPGVTRDRKEAEATLAGTKVLLVDTAGLEEAAPDTLPGRMRASTSRAVDEADLVLFVFDARAGLLPEDKHFASWLRRTGKKVLVVANKAEGRGGAAATMEAYELGLGEPVGISAEHNEGVYDLMRDIADLLPPPPEEGAEDAENLPLHFAIVGRPNAGKSTLLNHLLGEQRMITGPEPGLTRDAVAVDLTGPDGKLYRLVDTAGLRKRAKVDEGLERMSTSSSIEALKRAEMVVLAVDAVQGVQEQDLHIARLIEREGRACVIALTKWDAVEDRAKAKQAAIDRISISLSQMKGITLVPLSAETGEGVGKLFPAIRETYEKWNTRVPTSALNRWFEHALERFPPPMVEGRRLKLRYITQVKARPPTFALFGTRAEMVPDTYMRYLVNSLRDAFEMPGVPIRIMLRGTDNPYHDK</sequence>
<dbReference type="InterPro" id="IPR031166">
    <property type="entry name" value="G_ENGA"/>
</dbReference>
<dbReference type="NCBIfam" id="TIGR03594">
    <property type="entry name" value="GTPase_EngA"/>
    <property type="match status" value="1"/>
</dbReference>
<keyword evidence="4 10" id="KW-0677">Repeat</keyword>
<name>A0ABQ6A9F5_9PROT</name>
<dbReference type="EMBL" id="BSOS01000073">
    <property type="protein sequence ID" value="GLR67995.1"/>
    <property type="molecule type" value="Genomic_DNA"/>
</dbReference>
<dbReference type="InterPro" id="IPR016484">
    <property type="entry name" value="GTPase_Der"/>
</dbReference>
<evidence type="ECO:0000313" key="12">
    <source>
        <dbReference type="EMBL" id="GLR67995.1"/>
    </source>
</evidence>
<accession>A0ABQ6A9F5</accession>
<dbReference type="Gene3D" id="3.30.300.20">
    <property type="match status" value="1"/>
</dbReference>
<organism evidence="12 13">
    <name type="scientific">Acidocella aquatica</name>
    <dbReference type="NCBI Taxonomy" id="1922313"/>
    <lineage>
        <taxon>Bacteria</taxon>
        <taxon>Pseudomonadati</taxon>
        <taxon>Pseudomonadota</taxon>
        <taxon>Alphaproteobacteria</taxon>
        <taxon>Acetobacterales</taxon>
        <taxon>Acidocellaceae</taxon>
        <taxon>Acidocella</taxon>
    </lineage>
</organism>
<evidence type="ECO:0000256" key="7">
    <source>
        <dbReference type="ARBA" id="ARBA00032345"/>
    </source>
</evidence>
<keyword evidence="3 8" id="KW-0690">Ribosome biogenesis</keyword>
<evidence type="ECO:0000256" key="8">
    <source>
        <dbReference type="HAMAP-Rule" id="MF_00195"/>
    </source>
</evidence>
<dbReference type="SUPFAM" id="SSF52540">
    <property type="entry name" value="P-loop containing nucleoside triphosphate hydrolases"/>
    <property type="match status" value="2"/>
</dbReference>
<dbReference type="CDD" id="cd01894">
    <property type="entry name" value="EngA1"/>
    <property type="match status" value="1"/>
</dbReference>
<keyword evidence="6 8" id="KW-0342">GTP-binding</keyword>
<comment type="function">
    <text evidence="8 10">GTPase that plays an essential role in the late steps of ribosome biogenesis.</text>
</comment>
<feature type="binding site" evidence="8">
    <location>
        <begin position="56"/>
        <end position="60"/>
    </location>
    <ligand>
        <name>GTP</name>
        <dbReference type="ChEBI" id="CHEBI:37565"/>
        <label>1</label>
    </ligand>
</feature>
<proteinExistence type="inferred from homology"/>
<feature type="domain" description="EngA-type G" evidence="11">
    <location>
        <begin position="179"/>
        <end position="355"/>
    </location>
</feature>
<dbReference type="Pfam" id="PF14714">
    <property type="entry name" value="KH_dom-like"/>
    <property type="match status" value="1"/>
</dbReference>
<feature type="binding site" evidence="8">
    <location>
        <begin position="9"/>
        <end position="16"/>
    </location>
    <ligand>
        <name>GTP</name>
        <dbReference type="ChEBI" id="CHEBI:37565"/>
        <label>1</label>
    </ligand>
</feature>
<dbReference type="RefSeq" id="WP_284258824.1">
    <property type="nucleotide sequence ID" value="NZ_BSOS01000073.1"/>
</dbReference>
<dbReference type="PANTHER" id="PTHR43834">
    <property type="entry name" value="GTPASE DER"/>
    <property type="match status" value="1"/>
</dbReference>
<evidence type="ECO:0000256" key="9">
    <source>
        <dbReference type="PROSITE-ProRule" id="PRU01049"/>
    </source>
</evidence>
<gene>
    <name evidence="8 12" type="primary">der</name>
    <name evidence="12" type="ORF">GCM10010909_26760</name>
</gene>
<feature type="binding site" evidence="8">
    <location>
        <begin position="119"/>
        <end position="122"/>
    </location>
    <ligand>
        <name>GTP</name>
        <dbReference type="ChEBI" id="CHEBI:37565"/>
        <label>1</label>
    </ligand>
</feature>
<keyword evidence="13" id="KW-1185">Reference proteome</keyword>
<evidence type="ECO:0000256" key="5">
    <source>
        <dbReference type="ARBA" id="ARBA00022741"/>
    </source>
</evidence>
<dbReference type="InterPro" id="IPR027417">
    <property type="entry name" value="P-loop_NTPase"/>
</dbReference>
<comment type="caution">
    <text evidence="8">Lacks conserved residue(s) required for the propagation of feature annotation.</text>
</comment>
<dbReference type="InterPro" id="IPR006073">
    <property type="entry name" value="GTP-bd"/>
</dbReference>
<evidence type="ECO:0000256" key="2">
    <source>
        <dbReference type="ARBA" id="ARBA00020953"/>
    </source>
</evidence>
<comment type="similarity">
    <text evidence="1 8 9 10">Belongs to the TRAFAC class TrmE-Era-EngA-EngB-Septin-like GTPase superfamily. EngA (Der) GTPase family.</text>
</comment>
<feature type="binding site" evidence="8">
    <location>
        <begin position="233"/>
        <end position="237"/>
    </location>
    <ligand>
        <name>GTP</name>
        <dbReference type="ChEBI" id="CHEBI:37565"/>
        <label>2</label>
    </ligand>
</feature>
<evidence type="ECO:0000256" key="10">
    <source>
        <dbReference type="RuleBase" id="RU004481"/>
    </source>
</evidence>
<dbReference type="PROSITE" id="PS51712">
    <property type="entry name" value="G_ENGA"/>
    <property type="match status" value="2"/>
</dbReference>
<dbReference type="CDD" id="cd01895">
    <property type="entry name" value="EngA2"/>
    <property type="match status" value="1"/>
</dbReference>
<evidence type="ECO:0000256" key="4">
    <source>
        <dbReference type="ARBA" id="ARBA00022737"/>
    </source>
</evidence>
<dbReference type="Proteomes" id="UP001156641">
    <property type="component" value="Unassembled WGS sequence"/>
</dbReference>
<dbReference type="InterPro" id="IPR005225">
    <property type="entry name" value="Small_GTP-bd"/>
</dbReference>
<keyword evidence="5 8" id="KW-0547">Nucleotide-binding</keyword>